<dbReference type="EMBL" id="BQNB010010914">
    <property type="protein sequence ID" value="GJS83617.1"/>
    <property type="molecule type" value="Genomic_DNA"/>
</dbReference>
<sequence>MKLRGTSNDQVNKDTYIVKTTIRTKDGGYLIKQLKSLSFEEVKEIFETTMRRVHSFMPMDSELEVQRLKRAALQVKYPIIDWEIFTEESRRYWRIIRVGNHTEVYQIFKDMLKRFDRDDLEKLWDLVKKRFRSTEPIVDKEKVL</sequence>
<name>A0ABQ4Z375_9ASTR</name>
<keyword evidence="2" id="KW-1185">Reference proteome</keyword>
<evidence type="ECO:0000313" key="2">
    <source>
        <dbReference type="Proteomes" id="UP001151760"/>
    </source>
</evidence>
<gene>
    <name evidence="1" type="ORF">Tco_0750158</name>
</gene>
<organism evidence="1 2">
    <name type="scientific">Tanacetum coccineum</name>
    <dbReference type="NCBI Taxonomy" id="301880"/>
    <lineage>
        <taxon>Eukaryota</taxon>
        <taxon>Viridiplantae</taxon>
        <taxon>Streptophyta</taxon>
        <taxon>Embryophyta</taxon>
        <taxon>Tracheophyta</taxon>
        <taxon>Spermatophyta</taxon>
        <taxon>Magnoliopsida</taxon>
        <taxon>eudicotyledons</taxon>
        <taxon>Gunneridae</taxon>
        <taxon>Pentapetalae</taxon>
        <taxon>asterids</taxon>
        <taxon>campanulids</taxon>
        <taxon>Asterales</taxon>
        <taxon>Asteraceae</taxon>
        <taxon>Asteroideae</taxon>
        <taxon>Anthemideae</taxon>
        <taxon>Anthemidinae</taxon>
        <taxon>Tanacetum</taxon>
    </lineage>
</organism>
<evidence type="ECO:0008006" key="3">
    <source>
        <dbReference type="Google" id="ProtNLM"/>
    </source>
</evidence>
<protein>
    <recommendedName>
        <fullName evidence="3">LAGLIDADG homing endonuclease</fullName>
    </recommendedName>
</protein>
<reference evidence="1" key="1">
    <citation type="journal article" date="2022" name="Int. J. Mol. Sci.">
        <title>Draft Genome of Tanacetum Coccineum: Genomic Comparison of Closely Related Tanacetum-Family Plants.</title>
        <authorList>
            <person name="Yamashiro T."/>
            <person name="Shiraishi A."/>
            <person name="Nakayama K."/>
            <person name="Satake H."/>
        </authorList>
    </citation>
    <scope>NUCLEOTIDE SEQUENCE</scope>
</reference>
<proteinExistence type="predicted"/>
<accession>A0ABQ4Z375</accession>
<dbReference type="Proteomes" id="UP001151760">
    <property type="component" value="Unassembled WGS sequence"/>
</dbReference>
<reference evidence="1" key="2">
    <citation type="submission" date="2022-01" db="EMBL/GenBank/DDBJ databases">
        <authorList>
            <person name="Yamashiro T."/>
            <person name="Shiraishi A."/>
            <person name="Satake H."/>
            <person name="Nakayama K."/>
        </authorList>
    </citation>
    <scope>NUCLEOTIDE SEQUENCE</scope>
</reference>
<comment type="caution">
    <text evidence="1">The sequence shown here is derived from an EMBL/GenBank/DDBJ whole genome shotgun (WGS) entry which is preliminary data.</text>
</comment>
<evidence type="ECO:0000313" key="1">
    <source>
        <dbReference type="EMBL" id="GJS83617.1"/>
    </source>
</evidence>